<accession>W6N2L6</accession>
<gene>
    <name evidence="1" type="ORF">CTDIVETGP_0115</name>
</gene>
<protein>
    <submittedName>
        <fullName evidence="1">Uncharacterized protein</fullName>
    </submittedName>
</protein>
<organism evidence="1 2">
    <name type="scientific">Clostridium tyrobutyricum DIVETGP</name>
    <dbReference type="NCBI Taxonomy" id="1408889"/>
    <lineage>
        <taxon>Bacteria</taxon>
        <taxon>Bacillati</taxon>
        <taxon>Bacillota</taxon>
        <taxon>Clostridia</taxon>
        <taxon>Eubacteriales</taxon>
        <taxon>Clostridiaceae</taxon>
        <taxon>Clostridium</taxon>
    </lineage>
</organism>
<sequence length="79" mass="9041">MIKMGSLVEVEKIYIENRNDVKILFRGICITDCNVGEYVSVRTMSGHLVKGIVYKDMHFSGNVHHLSKKAKEILQIKSF</sequence>
<comment type="caution">
    <text evidence="1">The sequence shown here is derived from an EMBL/GenBank/DDBJ whole genome shotgun (WGS) entry which is preliminary data.</text>
</comment>
<name>W6N2L6_CLOTY</name>
<keyword evidence="2" id="KW-1185">Reference proteome</keyword>
<dbReference type="OrthoDB" id="3712030at2"/>
<dbReference type="RefSeq" id="WP_017750734.1">
    <property type="nucleotide sequence ID" value="NZ_CBXI010000003.1"/>
</dbReference>
<dbReference type="GeneID" id="29420275"/>
<dbReference type="AlphaFoldDB" id="W6N2L6"/>
<dbReference type="EMBL" id="CBXI010000003">
    <property type="protein sequence ID" value="CDL90045.1"/>
    <property type="molecule type" value="Genomic_DNA"/>
</dbReference>
<dbReference type="Proteomes" id="UP000019482">
    <property type="component" value="Unassembled WGS sequence"/>
</dbReference>
<evidence type="ECO:0000313" key="2">
    <source>
        <dbReference type="Proteomes" id="UP000019482"/>
    </source>
</evidence>
<reference evidence="1 2" key="1">
    <citation type="journal article" date="2015" name="Genome Announc.">
        <title>Draft Genome Sequence of Clostridium tyrobutyricum Strain DIVETGP, Isolated from Cow's Milk for Grana Padano Production.</title>
        <authorList>
            <person name="Soggiu A."/>
            <person name="Piras C."/>
            <person name="Gaiarsa S."/>
            <person name="Sassera D."/>
            <person name="Roncada P."/>
            <person name="Bendixen E."/>
            <person name="Brasca M."/>
            <person name="Bonizzi L."/>
        </authorList>
    </citation>
    <scope>NUCLEOTIDE SEQUENCE [LARGE SCALE GENOMIC DNA]</scope>
    <source>
        <strain evidence="1 2">DIVETGP</strain>
    </source>
</reference>
<proteinExistence type="predicted"/>
<evidence type="ECO:0000313" key="1">
    <source>
        <dbReference type="EMBL" id="CDL90045.1"/>
    </source>
</evidence>